<accession>A0A150ITJ6</accession>
<reference evidence="5 6" key="1">
    <citation type="journal article" date="2016" name="ISME J.">
        <title>Chasing the elusive Euryarchaeota class WSA2: genomes reveal a uniquely fastidious methyl-reducing methanogen.</title>
        <authorList>
            <person name="Nobu M.K."/>
            <person name="Narihiro T."/>
            <person name="Kuroda K."/>
            <person name="Mei R."/>
            <person name="Liu W.T."/>
        </authorList>
    </citation>
    <scope>NUCLEOTIDE SEQUENCE [LARGE SCALE GENOMIC DNA]</scope>
    <source>
        <strain evidence="2">B03fssc0709_Meth_Bin005</strain>
        <strain evidence="3">B15fssc0709_Meth_Bin003</strain>
        <strain evidence="4">BMIXfssc0709_Meth_Bin006</strain>
    </source>
</reference>
<dbReference type="Proteomes" id="UP000092403">
    <property type="component" value="Unassembled WGS sequence"/>
</dbReference>
<evidence type="ECO:0000313" key="2">
    <source>
        <dbReference type="EMBL" id="KYC45973.1"/>
    </source>
</evidence>
<keyword evidence="1" id="KW-0812">Transmembrane</keyword>
<comment type="caution">
    <text evidence="3">The sequence shown here is derived from an EMBL/GenBank/DDBJ whole genome shotgun (WGS) entry which is preliminary data.</text>
</comment>
<evidence type="ECO:0000256" key="1">
    <source>
        <dbReference type="SAM" id="Phobius"/>
    </source>
</evidence>
<evidence type="ECO:0000313" key="3">
    <source>
        <dbReference type="EMBL" id="KYC48242.1"/>
    </source>
</evidence>
<feature type="transmembrane region" description="Helical" evidence="1">
    <location>
        <begin position="35"/>
        <end position="60"/>
    </location>
</feature>
<keyword evidence="1" id="KW-0472">Membrane</keyword>
<name>A0A150ITJ6_9EURY</name>
<dbReference type="Proteomes" id="UP000092401">
    <property type="component" value="Unassembled WGS sequence"/>
</dbReference>
<organism evidence="3 5">
    <name type="scientific">Candidatus Methanofastidiosum methylothiophilum</name>
    <dbReference type="NCBI Taxonomy" id="1705564"/>
    <lineage>
        <taxon>Archaea</taxon>
        <taxon>Methanobacteriati</taxon>
        <taxon>Methanobacteriota</taxon>
        <taxon>Stenosarchaea group</taxon>
        <taxon>Candidatus Methanofastidiosia</taxon>
        <taxon>Candidatus Methanofastidiosales</taxon>
        <taxon>Candidatus Methanofastidiosaceae</taxon>
        <taxon>Candidatus Methanofastidiosum</taxon>
    </lineage>
</organism>
<evidence type="ECO:0000313" key="6">
    <source>
        <dbReference type="Proteomes" id="UP000092401"/>
    </source>
</evidence>
<dbReference type="AlphaFoldDB" id="A0A150ITJ6"/>
<evidence type="ECO:0000313" key="5">
    <source>
        <dbReference type="Proteomes" id="UP000091929"/>
    </source>
</evidence>
<evidence type="ECO:0000313" key="4">
    <source>
        <dbReference type="EMBL" id="KYC50899.1"/>
    </source>
</evidence>
<feature type="transmembrane region" description="Helical" evidence="1">
    <location>
        <begin position="66"/>
        <end position="85"/>
    </location>
</feature>
<sequence>MDDQIKDEKLRREVLELIEDTRNHIPRKSEMREALIARSFIVFALGCLTGIEMYTINLFLTSKIEISVILLMFFFAVGFLIGVFVEKIDLLNIKSKYGHLDY</sequence>
<dbReference type="EMBL" id="LNJC01000006">
    <property type="protein sequence ID" value="KYC50899.1"/>
    <property type="molecule type" value="Genomic_DNA"/>
</dbReference>
<accession>A0A150J112</accession>
<proteinExistence type="predicted"/>
<gene>
    <name evidence="2" type="ORF">APG10_00383</name>
    <name evidence="3" type="ORF">APG11_00481</name>
    <name evidence="4" type="ORF">APG12_00462</name>
</gene>
<keyword evidence="1" id="KW-1133">Transmembrane helix</keyword>
<accession>A0A150ILS6</accession>
<protein>
    <submittedName>
        <fullName evidence="3">Uncharacterized protein</fullName>
    </submittedName>
</protein>
<dbReference type="Proteomes" id="UP000091929">
    <property type="component" value="Unassembled WGS sequence"/>
</dbReference>
<dbReference type="EMBL" id="LNGF01000008">
    <property type="protein sequence ID" value="KYC48242.1"/>
    <property type="molecule type" value="Genomic_DNA"/>
</dbReference>
<dbReference type="EMBL" id="LNGE01000007">
    <property type="protein sequence ID" value="KYC45973.1"/>
    <property type="molecule type" value="Genomic_DNA"/>
</dbReference>